<proteinExistence type="predicted"/>
<gene>
    <name evidence="1" type="ORF">GA0070610_2056</name>
</gene>
<dbReference type="Gene3D" id="3.80.10.10">
    <property type="entry name" value="Ribonuclease Inhibitor"/>
    <property type="match status" value="1"/>
</dbReference>
<dbReference type="NCBIfam" id="NF038076">
    <property type="entry name" value="fam_STM4015"/>
    <property type="match status" value="1"/>
</dbReference>
<name>A0A1C5G8C3_MICEH</name>
<accession>A0A1C5G8C3</accession>
<dbReference type="EMBL" id="LT607733">
    <property type="protein sequence ID" value="SCG15812.1"/>
    <property type="molecule type" value="Genomic_DNA"/>
</dbReference>
<evidence type="ECO:0000313" key="2">
    <source>
        <dbReference type="Proteomes" id="UP000198251"/>
    </source>
</evidence>
<dbReference type="InterPro" id="IPR047722">
    <property type="entry name" value="STM4015-like"/>
</dbReference>
<organism evidence="1 2">
    <name type="scientific">Micromonospora echinofusca</name>
    <dbReference type="NCBI Taxonomy" id="47858"/>
    <lineage>
        <taxon>Bacteria</taxon>
        <taxon>Bacillati</taxon>
        <taxon>Actinomycetota</taxon>
        <taxon>Actinomycetes</taxon>
        <taxon>Micromonosporales</taxon>
        <taxon>Micromonosporaceae</taxon>
        <taxon>Micromonospora</taxon>
    </lineage>
</organism>
<evidence type="ECO:0000313" key="1">
    <source>
        <dbReference type="EMBL" id="SCG15812.1"/>
    </source>
</evidence>
<evidence type="ECO:0008006" key="3">
    <source>
        <dbReference type="Google" id="ProtNLM"/>
    </source>
</evidence>
<dbReference type="AlphaFoldDB" id="A0A1C5G8C3"/>
<sequence>MISSHVSSFVGLPVVPFTPGMSLPDDPSAVAWRLEVEEHDAEPEEFAGLVRALREQVPPDAVRALVIGEWGEAYERPLPVETLVEAAGEWTGLRAVFLADLTYEQCEISWLTHGDITPLLAAYPSLGVLWVRGAQGLRLEPVRHAGLRELRFESGGLPAGVVRAVGACELPALHRLDLWLGRRDYGGDASAEDLAGVLSGAGLPALRHLGLCNAEIADAVAAAVATAPVVPRLEALDLSMGTLTDEGAKALLAGQPLTRLTRLDLEHHFLSEEMAAAVAAALPGVRVDLSDPQVAEDFDGTPHRYTAVGE</sequence>
<dbReference type="Proteomes" id="UP000198251">
    <property type="component" value="Chromosome I"/>
</dbReference>
<protein>
    <recommendedName>
        <fullName evidence="3">Leucine Rich repeat-containing protein</fullName>
    </recommendedName>
</protein>
<reference evidence="1 2" key="1">
    <citation type="submission" date="2016-06" db="EMBL/GenBank/DDBJ databases">
        <authorList>
            <person name="Kjaerup R.B."/>
            <person name="Dalgaard T.S."/>
            <person name="Juul-Madsen H.R."/>
        </authorList>
    </citation>
    <scope>NUCLEOTIDE SEQUENCE [LARGE SCALE GENOMIC DNA]</scope>
    <source>
        <strain evidence="1 2">DSM 43913</strain>
    </source>
</reference>
<dbReference type="SUPFAM" id="SSF52047">
    <property type="entry name" value="RNI-like"/>
    <property type="match status" value="1"/>
</dbReference>
<keyword evidence="2" id="KW-1185">Reference proteome</keyword>
<dbReference type="InterPro" id="IPR032675">
    <property type="entry name" value="LRR_dom_sf"/>
</dbReference>